<evidence type="ECO:0000313" key="2">
    <source>
        <dbReference type="EMBL" id="KAL1883134.1"/>
    </source>
</evidence>
<organism evidence="2 3">
    <name type="scientific">Phialemonium thermophilum</name>
    <dbReference type="NCBI Taxonomy" id="223376"/>
    <lineage>
        <taxon>Eukaryota</taxon>
        <taxon>Fungi</taxon>
        <taxon>Dikarya</taxon>
        <taxon>Ascomycota</taxon>
        <taxon>Pezizomycotina</taxon>
        <taxon>Sordariomycetes</taxon>
        <taxon>Sordariomycetidae</taxon>
        <taxon>Cephalothecales</taxon>
        <taxon>Cephalothecaceae</taxon>
        <taxon>Phialemonium</taxon>
    </lineage>
</organism>
<evidence type="ECO:0000313" key="3">
    <source>
        <dbReference type="Proteomes" id="UP001586593"/>
    </source>
</evidence>
<feature type="region of interest" description="Disordered" evidence="1">
    <location>
        <begin position="60"/>
        <end position="88"/>
    </location>
</feature>
<evidence type="ECO:0000256" key="1">
    <source>
        <dbReference type="SAM" id="MobiDB-lite"/>
    </source>
</evidence>
<feature type="compositionally biased region" description="Low complexity" evidence="1">
    <location>
        <begin position="106"/>
        <end position="120"/>
    </location>
</feature>
<protein>
    <submittedName>
        <fullName evidence="2">Uncharacterized protein</fullName>
    </submittedName>
</protein>
<name>A0ABR3Y4D6_9PEZI</name>
<feature type="compositionally biased region" description="Acidic residues" evidence="1">
    <location>
        <begin position="121"/>
        <end position="134"/>
    </location>
</feature>
<dbReference type="Pfam" id="PF10775">
    <property type="entry name" value="ATP_sub_h"/>
    <property type="match status" value="1"/>
</dbReference>
<proteinExistence type="predicted"/>
<dbReference type="PANTHER" id="PTHR28207:SF1">
    <property type="entry name" value="ATP SYNTHASE SUBUNIT H, MITOCHONDRIAL"/>
    <property type="match status" value="1"/>
</dbReference>
<reference evidence="2 3" key="1">
    <citation type="journal article" date="2024" name="Commun. Biol.">
        <title>Comparative genomic analysis of thermophilic fungi reveals convergent evolutionary adaptations and gene losses.</title>
        <authorList>
            <person name="Steindorff A.S."/>
            <person name="Aguilar-Pontes M.V."/>
            <person name="Robinson A.J."/>
            <person name="Andreopoulos B."/>
            <person name="LaButti K."/>
            <person name="Kuo A."/>
            <person name="Mondo S."/>
            <person name="Riley R."/>
            <person name="Otillar R."/>
            <person name="Haridas S."/>
            <person name="Lipzen A."/>
            <person name="Grimwood J."/>
            <person name="Schmutz J."/>
            <person name="Clum A."/>
            <person name="Reid I.D."/>
            <person name="Moisan M.C."/>
            <person name="Butler G."/>
            <person name="Nguyen T.T.M."/>
            <person name="Dewar K."/>
            <person name="Conant G."/>
            <person name="Drula E."/>
            <person name="Henrissat B."/>
            <person name="Hansel C."/>
            <person name="Singer S."/>
            <person name="Hutchinson M.I."/>
            <person name="de Vries R.P."/>
            <person name="Natvig D.O."/>
            <person name="Powell A.J."/>
            <person name="Tsang A."/>
            <person name="Grigoriev I.V."/>
        </authorList>
    </citation>
    <scope>NUCLEOTIDE SEQUENCE [LARGE SCALE GENOMIC DNA]</scope>
    <source>
        <strain evidence="2 3">ATCC 24622</strain>
    </source>
</reference>
<dbReference type="InterPro" id="IPR019711">
    <property type="entry name" value="ATP_synth_F0_suH"/>
</dbReference>
<sequence length="134" mass="14769">MLVSISRSLGAKALPTVSRFTTRYVFTSQLRTFIAPTVSRRADFVQELYLKELKSYKPTPVKESDAAGQVATFQEPKPPKSPEEADLASSLKEYESMAVEVEGQDAAAANPNSPNPVVEDWLVEEDEEDAAHSH</sequence>
<dbReference type="EMBL" id="JAZHXJ010000008">
    <property type="protein sequence ID" value="KAL1883134.1"/>
    <property type="molecule type" value="Genomic_DNA"/>
</dbReference>
<gene>
    <name evidence="2" type="ORF">VTK73DRAFT_9501</name>
</gene>
<feature type="region of interest" description="Disordered" evidence="1">
    <location>
        <begin position="103"/>
        <end position="134"/>
    </location>
</feature>
<accession>A0ABR3Y4D6</accession>
<keyword evidence="3" id="KW-1185">Reference proteome</keyword>
<dbReference type="PANTHER" id="PTHR28207">
    <property type="entry name" value="ATP SYNTHASE SUBUNIT H, MITOCHONDRIAL"/>
    <property type="match status" value="1"/>
</dbReference>
<dbReference type="Proteomes" id="UP001586593">
    <property type="component" value="Unassembled WGS sequence"/>
</dbReference>
<comment type="caution">
    <text evidence="2">The sequence shown here is derived from an EMBL/GenBank/DDBJ whole genome shotgun (WGS) entry which is preliminary data.</text>
</comment>